<dbReference type="Gene3D" id="3.90.180.10">
    <property type="entry name" value="Medium-chain alcohol dehydrogenases, catalytic domain"/>
    <property type="match status" value="1"/>
</dbReference>
<feature type="domain" description="Enoyl reductase (ER)" evidence="3">
    <location>
        <begin position="14"/>
        <end position="324"/>
    </location>
</feature>
<proteinExistence type="predicted"/>
<dbReference type="GO" id="GO:0016651">
    <property type="term" value="F:oxidoreductase activity, acting on NAD(P)H"/>
    <property type="evidence" value="ECO:0007669"/>
    <property type="project" value="TreeGrafter"/>
</dbReference>
<dbReference type="InterPro" id="IPR011032">
    <property type="entry name" value="GroES-like_sf"/>
</dbReference>
<evidence type="ECO:0000313" key="5">
    <source>
        <dbReference type="Proteomes" id="UP000323876"/>
    </source>
</evidence>
<dbReference type="SUPFAM" id="SSF51735">
    <property type="entry name" value="NAD(P)-binding Rossmann-fold domains"/>
    <property type="match status" value="1"/>
</dbReference>
<evidence type="ECO:0000256" key="1">
    <source>
        <dbReference type="ARBA" id="ARBA00022857"/>
    </source>
</evidence>
<keyword evidence="1" id="KW-0521">NADP</keyword>
<dbReference type="Pfam" id="PF00107">
    <property type="entry name" value="ADH_zinc_N"/>
    <property type="match status" value="1"/>
</dbReference>
<organism evidence="4 5">
    <name type="scientific">Nocardia colli</name>
    <dbReference type="NCBI Taxonomy" id="2545717"/>
    <lineage>
        <taxon>Bacteria</taxon>
        <taxon>Bacillati</taxon>
        <taxon>Actinomycetota</taxon>
        <taxon>Actinomycetes</taxon>
        <taxon>Mycobacteriales</taxon>
        <taxon>Nocardiaceae</taxon>
        <taxon>Nocardia</taxon>
    </lineage>
</organism>
<evidence type="ECO:0000313" key="4">
    <source>
        <dbReference type="EMBL" id="KAA8884562.1"/>
    </source>
</evidence>
<evidence type="ECO:0000256" key="2">
    <source>
        <dbReference type="ARBA" id="ARBA00023002"/>
    </source>
</evidence>
<comment type="caution">
    <text evidence="4">The sequence shown here is derived from an EMBL/GenBank/DDBJ whole genome shotgun (WGS) entry which is preliminary data.</text>
</comment>
<reference evidence="4 5" key="1">
    <citation type="submission" date="2019-09" db="EMBL/GenBank/DDBJ databases">
        <authorList>
            <person name="Wang X."/>
        </authorList>
    </citation>
    <scope>NUCLEOTIDE SEQUENCE [LARGE SCALE GENOMIC DNA]</scope>
    <source>
        <strain evidence="4 5">CICC 11023</strain>
    </source>
</reference>
<name>A0A5N0E562_9NOCA</name>
<protein>
    <submittedName>
        <fullName evidence="4">Zinc-binding dehydrogenase</fullName>
    </submittedName>
</protein>
<keyword evidence="5" id="KW-1185">Reference proteome</keyword>
<dbReference type="InterPro" id="IPR013149">
    <property type="entry name" value="ADH-like_C"/>
</dbReference>
<dbReference type="Proteomes" id="UP000323876">
    <property type="component" value="Unassembled WGS sequence"/>
</dbReference>
<dbReference type="SMART" id="SM00829">
    <property type="entry name" value="PKS_ER"/>
    <property type="match status" value="1"/>
</dbReference>
<dbReference type="EMBL" id="VXLC01000019">
    <property type="protein sequence ID" value="KAA8884562.1"/>
    <property type="molecule type" value="Genomic_DNA"/>
</dbReference>
<accession>A0A5N0E562</accession>
<keyword evidence="2" id="KW-0560">Oxidoreductase</keyword>
<dbReference type="Gene3D" id="3.40.50.720">
    <property type="entry name" value="NAD(P)-binding Rossmann-like Domain"/>
    <property type="match status" value="1"/>
</dbReference>
<dbReference type="PANTHER" id="PTHR48106">
    <property type="entry name" value="QUINONE OXIDOREDUCTASE PIG3-RELATED"/>
    <property type="match status" value="1"/>
</dbReference>
<dbReference type="InterPro" id="IPR020843">
    <property type="entry name" value="ER"/>
</dbReference>
<gene>
    <name evidence="4" type="ORF">F3087_33790</name>
</gene>
<evidence type="ECO:0000259" key="3">
    <source>
        <dbReference type="SMART" id="SM00829"/>
    </source>
</evidence>
<sequence length="330" mass="34263">MEFMMKAIVMTATGGPEVLVLQEVPEPQPGPADVVIRAEAIPVLFPETKLRSGEFPLGVEPPLVFGFQAVGVVTEVGADVDPALLGRRVAVATMGFGAYAEYVSAPADSVTPIPDGLSSVDAAAVLMSGSVALPLLETAALTGTETVLIEAAATGIGSYLTQLAKEYGAARIIATAGGPAKIEQARKLGADEVIDHNNPDWPTHLRETLSGTTLDVVFDAIGGPTALDLLDTMTPLRGRMLSYGWLSGTPAQLSATDLITRGLTLTGCAGPTWLARVAEARPTTLTQAATGTLTPSIEAVLPLDQAAHAHQQIEARTPLGKYILQPNPTD</sequence>
<dbReference type="OrthoDB" id="5195079at2"/>
<dbReference type="Pfam" id="PF08240">
    <property type="entry name" value="ADH_N"/>
    <property type="match status" value="1"/>
</dbReference>
<dbReference type="InterPro" id="IPR013154">
    <property type="entry name" value="ADH-like_N"/>
</dbReference>
<dbReference type="InterPro" id="IPR036291">
    <property type="entry name" value="NAD(P)-bd_dom_sf"/>
</dbReference>
<dbReference type="AlphaFoldDB" id="A0A5N0E562"/>
<dbReference type="SUPFAM" id="SSF50129">
    <property type="entry name" value="GroES-like"/>
    <property type="match status" value="1"/>
</dbReference>
<dbReference type="PANTHER" id="PTHR48106:SF18">
    <property type="entry name" value="QUINONE OXIDOREDUCTASE PIG3"/>
    <property type="match status" value="1"/>
</dbReference>
<dbReference type="GO" id="GO:0070402">
    <property type="term" value="F:NADPH binding"/>
    <property type="evidence" value="ECO:0007669"/>
    <property type="project" value="TreeGrafter"/>
</dbReference>